<feature type="region of interest" description="Disordered" evidence="1">
    <location>
        <begin position="63"/>
        <end position="87"/>
    </location>
</feature>
<comment type="caution">
    <text evidence="2">The sequence shown here is derived from an EMBL/GenBank/DDBJ whole genome shotgun (WGS) entry which is preliminary data.</text>
</comment>
<reference evidence="3" key="1">
    <citation type="journal article" date="2016" name="Nature">
        <title>The genome of the seagrass Zostera marina reveals angiosperm adaptation to the sea.</title>
        <authorList>
            <person name="Olsen J.L."/>
            <person name="Rouze P."/>
            <person name="Verhelst B."/>
            <person name="Lin Y.-C."/>
            <person name="Bayer T."/>
            <person name="Collen J."/>
            <person name="Dattolo E."/>
            <person name="De Paoli E."/>
            <person name="Dittami S."/>
            <person name="Maumus F."/>
            <person name="Michel G."/>
            <person name="Kersting A."/>
            <person name="Lauritano C."/>
            <person name="Lohaus R."/>
            <person name="Toepel M."/>
            <person name="Tonon T."/>
            <person name="Vanneste K."/>
            <person name="Amirebrahimi M."/>
            <person name="Brakel J."/>
            <person name="Bostroem C."/>
            <person name="Chovatia M."/>
            <person name="Grimwood J."/>
            <person name="Jenkins J.W."/>
            <person name="Jueterbock A."/>
            <person name="Mraz A."/>
            <person name="Stam W.T."/>
            <person name="Tice H."/>
            <person name="Bornberg-Bauer E."/>
            <person name="Green P.J."/>
            <person name="Pearson G.A."/>
            <person name="Procaccini G."/>
            <person name="Duarte C.M."/>
            <person name="Schmutz J."/>
            <person name="Reusch T.B.H."/>
            <person name="Van de Peer Y."/>
        </authorList>
    </citation>
    <scope>NUCLEOTIDE SEQUENCE [LARGE SCALE GENOMIC DNA]</scope>
    <source>
        <strain evidence="3">cv. Finnish</strain>
    </source>
</reference>
<evidence type="ECO:0000313" key="2">
    <source>
        <dbReference type="EMBL" id="KMZ62508.1"/>
    </source>
</evidence>
<gene>
    <name evidence="2" type="ORF">ZOSMA_45G00500</name>
</gene>
<dbReference type="OMA" id="FHVRLMP"/>
<accession>A0A0K9P0K1</accession>
<protein>
    <submittedName>
        <fullName evidence="2">Uncharacterized protein</fullName>
    </submittedName>
</protein>
<dbReference type="EMBL" id="LFYR01001351">
    <property type="protein sequence ID" value="KMZ62508.1"/>
    <property type="molecule type" value="Genomic_DNA"/>
</dbReference>
<dbReference type="AlphaFoldDB" id="A0A0K9P0K1"/>
<evidence type="ECO:0000256" key="1">
    <source>
        <dbReference type="SAM" id="MobiDB-lite"/>
    </source>
</evidence>
<evidence type="ECO:0000313" key="3">
    <source>
        <dbReference type="Proteomes" id="UP000036987"/>
    </source>
</evidence>
<keyword evidence="3" id="KW-1185">Reference proteome</keyword>
<feature type="compositionally biased region" description="Polar residues" evidence="1">
    <location>
        <begin position="69"/>
        <end position="82"/>
    </location>
</feature>
<name>A0A0K9P0K1_ZOSMR</name>
<dbReference type="Proteomes" id="UP000036987">
    <property type="component" value="Unassembled WGS sequence"/>
</dbReference>
<organism evidence="2 3">
    <name type="scientific">Zostera marina</name>
    <name type="common">Eelgrass</name>
    <dbReference type="NCBI Taxonomy" id="29655"/>
    <lineage>
        <taxon>Eukaryota</taxon>
        <taxon>Viridiplantae</taxon>
        <taxon>Streptophyta</taxon>
        <taxon>Embryophyta</taxon>
        <taxon>Tracheophyta</taxon>
        <taxon>Spermatophyta</taxon>
        <taxon>Magnoliopsida</taxon>
        <taxon>Liliopsida</taxon>
        <taxon>Zosteraceae</taxon>
        <taxon>Zostera</taxon>
    </lineage>
</organism>
<dbReference type="OrthoDB" id="767245at2759"/>
<sequence>MENSMMKLALWHSRTFRPMITHADLEPIMLSLGFITRQHTPAITSAVEWTEYAFAATSVSRHKNRLNRKPSTATTQESQNNVHPRPRLPFPRIDGLHLLTYKAFIDAVGFYLGLLRVADHFHVRGMPLQPDDRLLAKEFRSMVLENYDEGKNFQGRIFVFRDGTLDQTSNNNGCSNTGGKISYNNSDSNPISLVSLKDVIAYQDIKV</sequence>
<proteinExistence type="predicted"/>